<organism evidence="2 3">
    <name type="scientific">Prorocentrum cordatum</name>
    <dbReference type="NCBI Taxonomy" id="2364126"/>
    <lineage>
        <taxon>Eukaryota</taxon>
        <taxon>Sar</taxon>
        <taxon>Alveolata</taxon>
        <taxon>Dinophyceae</taxon>
        <taxon>Prorocentrales</taxon>
        <taxon>Prorocentraceae</taxon>
        <taxon>Prorocentrum</taxon>
    </lineage>
</organism>
<proteinExistence type="predicted"/>
<dbReference type="EMBL" id="CAUYUJ010018441">
    <property type="protein sequence ID" value="CAK0883629.1"/>
    <property type="molecule type" value="Genomic_DNA"/>
</dbReference>
<feature type="compositionally biased region" description="Basic residues" evidence="1">
    <location>
        <begin position="122"/>
        <end position="135"/>
    </location>
</feature>
<feature type="compositionally biased region" description="Low complexity" evidence="1">
    <location>
        <begin position="95"/>
        <end position="121"/>
    </location>
</feature>
<feature type="compositionally biased region" description="Basic and acidic residues" evidence="1">
    <location>
        <begin position="199"/>
        <end position="208"/>
    </location>
</feature>
<feature type="non-terminal residue" evidence="2">
    <location>
        <position position="1"/>
    </location>
</feature>
<feature type="compositionally biased region" description="Pro residues" evidence="1">
    <location>
        <begin position="66"/>
        <end position="79"/>
    </location>
</feature>
<protein>
    <submittedName>
        <fullName evidence="2">Uncharacterized protein</fullName>
    </submittedName>
</protein>
<feature type="region of interest" description="Disordered" evidence="1">
    <location>
        <begin position="51"/>
        <end position="208"/>
    </location>
</feature>
<dbReference type="Proteomes" id="UP001189429">
    <property type="component" value="Unassembled WGS sequence"/>
</dbReference>
<feature type="compositionally biased region" description="Gly residues" evidence="1">
    <location>
        <begin position="136"/>
        <end position="150"/>
    </location>
</feature>
<evidence type="ECO:0000256" key="1">
    <source>
        <dbReference type="SAM" id="MobiDB-lite"/>
    </source>
</evidence>
<keyword evidence="3" id="KW-1185">Reference proteome</keyword>
<feature type="compositionally biased region" description="Basic residues" evidence="1">
    <location>
        <begin position="166"/>
        <end position="195"/>
    </location>
</feature>
<sequence length="208" mass="21787">SPILGDADSEATCWSVAVDSDAGGSGAFGPDAFALGVLEALAETGVLGDLLQESPRPLRAATRRLPSPPRPRGPRTPPPRGRHQRRGAPGGAPGQGRPWPRAVAGRLRAGRAGAGRAAGCPGRRRGGRGARRRPGGGRWPPGVVEGGSQGRAGERAVHGRGPGGRRAGRGRRARRGRAGRGHPRGPWRGRLRVRVPGRVPERRGDRRR</sequence>
<gene>
    <name evidence="2" type="ORF">PCOR1329_LOCUS65797</name>
</gene>
<name>A0ABN9WET1_9DINO</name>
<evidence type="ECO:0000313" key="2">
    <source>
        <dbReference type="EMBL" id="CAK0883629.1"/>
    </source>
</evidence>
<comment type="caution">
    <text evidence="2">The sequence shown here is derived from an EMBL/GenBank/DDBJ whole genome shotgun (WGS) entry which is preliminary data.</text>
</comment>
<reference evidence="2" key="1">
    <citation type="submission" date="2023-10" db="EMBL/GenBank/DDBJ databases">
        <authorList>
            <person name="Chen Y."/>
            <person name="Shah S."/>
            <person name="Dougan E. K."/>
            <person name="Thang M."/>
            <person name="Chan C."/>
        </authorList>
    </citation>
    <scope>NUCLEOTIDE SEQUENCE [LARGE SCALE GENOMIC DNA]</scope>
</reference>
<accession>A0ABN9WET1</accession>
<feature type="non-terminal residue" evidence="2">
    <location>
        <position position="208"/>
    </location>
</feature>
<evidence type="ECO:0000313" key="3">
    <source>
        <dbReference type="Proteomes" id="UP001189429"/>
    </source>
</evidence>
<feature type="compositionally biased region" description="Low complexity" evidence="1">
    <location>
        <begin position="54"/>
        <end position="65"/>
    </location>
</feature>